<reference evidence="1" key="1">
    <citation type="submission" date="2021-01" db="EMBL/GenBank/DDBJ databases">
        <authorList>
            <person name="Corre E."/>
            <person name="Pelletier E."/>
            <person name="Niang G."/>
            <person name="Scheremetjew M."/>
            <person name="Finn R."/>
            <person name="Kale V."/>
            <person name="Holt S."/>
            <person name="Cochrane G."/>
            <person name="Meng A."/>
            <person name="Brown T."/>
            <person name="Cohen L."/>
        </authorList>
    </citation>
    <scope>NUCLEOTIDE SEQUENCE</scope>
    <source>
        <strain evidence="1">CCMP3107</strain>
    </source>
</reference>
<protein>
    <submittedName>
        <fullName evidence="1">Uncharacterized protein</fullName>
    </submittedName>
</protein>
<evidence type="ECO:0000313" key="1">
    <source>
        <dbReference type="EMBL" id="CAE0638858.1"/>
    </source>
</evidence>
<proteinExistence type="predicted"/>
<organism evidence="1">
    <name type="scientific">Heterosigma akashiwo</name>
    <name type="common">Chromophytic alga</name>
    <name type="synonym">Heterosigma carterae</name>
    <dbReference type="NCBI Taxonomy" id="2829"/>
    <lineage>
        <taxon>Eukaryota</taxon>
        <taxon>Sar</taxon>
        <taxon>Stramenopiles</taxon>
        <taxon>Ochrophyta</taxon>
        <taxon>Raphidophyceae</taxon>
        <taxon>Chattonellales</taxon>
        <taxon>Chattonellaceae</taxon>
        <taxon>Heterosigma</taxon>
    </lineage>
</organism>
<gene>
    <name evidence="1" type="ORF">HAKA00212_LOCUS17643</name>
</gene>
<accession>A0A7S3Y257</accession>
<dbReference type="EMBL" id="HBIU01038643">
    <property type="protein sequence ID" value="CAE0638858.1"/>
    <property type="molecule type" value="Transcribed_RNA"/>
</dbReference>
<name>A0A7S3Y257_HETAK</name>
<dbReference type="AlphaFoldDB" id="A0A7S3Y257"/>
<sequence>MQPLNHRQVAYPCCLVDGVLGPALRAAVAMQPLLTHSTPGNDFLLYLIHGLLGAALRAFGMKVFSHREGAILFFCFLAHGPLDSAFSAVGTKPLKHRQVVASPRCLVHGLLCAAFRAVGM</sequence>